<feature type="binding site" evidence="4">
    <location>
        <begin position="31"/>
        <end position="32"/>
    </location>
    <ligand>
        <name>NADP(+)</name>
        <dbReference type="ChEBI" id="CHEBI:58349"/>
    </ligand>
</feature>
<feature type="active site" description="Proton acceptor" evidence="4">
    <location>
        <position position="183"/>
    </location>
</feature>
<dbReference type="EC" id="5.1.3.20" evidence="4"/>
<keyword evidence="7" id="KW-1185">Reference proteome</keyword>
<dbReference type="Gene3D" id="3.90.25.10">
    <property type="entry name" value="UDP-galactose 4-epimerase, domain 1"/>
    <property type="match status" value="1"/>
</dbReference>
<dbReference type="Proteomes" id="UP000262832">
    <property type="component" value="Chromosome I"/>
</dbReference>
<protein>
    <recommendedName>
        <fullName evidence="4">ADP-L-glycero-D-manno-heptose-6-epimerase</fullName>
        <ecNumber evidence="4">5.1.3.20</ecNumber>
    </recommendedName>
    <alternativeName>
        <fullName evidence="4">ADP-L-glycero-beta-D-manno-heptose-6-epimerase</fullName>
        <shortName evidence="4">ADP-glyceromanno-heptose 6-epimerase</shortName>
        <shortName evidence="4">ADP-hep 6-epimerase</shortName>
        <shortName evidence="4">AGME</shortName>
    </alternativeName>
</protein>
<feature type="binding site" evidence="4">
    <location>
        <position position="38"/>
    </location>
    <ligand>
        <name>NADP(+)</name>
        <dbReference type="ChEBI" id="CHEBI:58349"/>
    </ligand>
</feature>
<dbReference type="InterPro" id="IPR011912">
    <property type="entry name" value="Heptose_epim"/>
</dbReference>
<dbReference type="RefSeq" id="WP_128811919.1">
    <property type="nucleotide sequence ID" value="NZ_CP032093.1"/>
</dbReference>
<dbReference type="EMBL" id="CP032093">
    <property type="protein sequence ID" value="AXY02121.1"/>
    <property type="molecule type" value="Genomic_DNA"/>
</dbReference>
<feature type="binding site" evidence="4">
    <location>
        <position position="183"/>
    </location>
    <ligand>
        <name>NADP(+)</name>
        <dbReference type="ChEBI" id="CHEBI:58349"/>
    </ligand>
</feature>
<dbReference type="NCBIfam" id="TIGR02197">
    <property type="entry name" value="heptose_epim"/>
    <property type="match status" value="1"/>
</dbReference>
<dbReference type="NCBIfam" id="NF008360">
    <property type="entry name" value="PRK11150.1"/>
    <property type="match status" value="1"/>
</dbReference>
<feature type="binding site" evidence="4">
    <location>
        <position position="175"/>
    </location>
    <ligand>
        <name>NADP(+)</name>
        <dbReference type="ChEBI" id="CHEBI:58349"/>
    </ligand>
</feature>
<comment type="pathway">
    <text evidence="4">Nucleotide-sugar biosynthesis; ADP-L-glycero-beta-D-manno-heptose biosynthesis; ADP-L-glycero-beta-D-manno-heptose from D-glycero-beta-D-manno-heptose 7-phosphate: step 4/4.</text>
</comment>
<keyword evidence="3 4" id="KW-0119">Carbohydrate metabolism</keyword>
<feature type="domain" description="NAD-dependent epimerase/dehydratase" evidence="5">
    <location>
        <begin position="2"/>
        <end position="241"/>
    </location>
</feature>
<feature type="binding site" evidence="4">
    <location>
        <position position="143"/>
    </location>
    <ligand>
        <name>NADP(+)</name>
        <dbReference type="ChEBI" id="CHEBI:58349"/>
    </ligand>
</feature>
<accession>A0ABM6YWJ7</accession>
<evidence type="ECO:0000313" key="6">
    <source>
        <dbReference type="EMBL" id="AXY02121.1"/>
    </source>
</evidence>
<evidence type="ECO:0000256" key="2">
    <source>
        <dbReference type="ARBA" id="ARBA00023235"/>
    </source>
</evidence>
<name>A0ABM6YWJ7_9VIBR</name>
<dbReference type="PANTHER" id="PTHR43103">
    <property type="entry name" value="NUCLEOSIDE-DIPHOSPHATE-SUGAR EPIMERASE"/>
    <property type="match status" value="1"/>
</dbReference>
<organism evidence="6 7">
    <name type="scientific">Vibrio alfacsensis</name>
    <dbReference type="NCBI Taxonomy" id="1074311"/>
    <lineage>
        <taxon>Bacteria</taxon>
        <taxon>Pseudomonadati</taxon>
        <taxon>Pseudomonadota</taxon>
        <taxon>Gammaproteobacteria</taxon>
        <taxon>Vibrionales</taxon>
        <taxon>Vibrionaceae</taxon>
        <taxon>Vibrio</taxon>
    </lineage>
</organism>
<dbReference type="Gene3D" id="3.40.50.720">
    <property type="entry name" value="NAD(P)-binding Rossmann-like Domain"/>
    <property type="match status" value="1"/>
</dbReference>
<feature type="binding site" evidence="4">
    <location>
        <begin position="206"/>
        <end position="209"/>
    </location>
    <ligand>
        <name>substrate</name>
    </ligand>
</feature>
<comment type="catalytic activity">
    <reaction evidence="4">
        <text>ADP-D-glycero-beta-D-manno-heptose = ADP-L-glycero-beta-D-manno-heptose</text>
        <dbReference type="Rhea" id="RHEA:17577"/>
        <dbReference type="ChEBI" id="CHEBI:59967"/>
        <dbReference type="ChEBI" id="CHEBI:61506"/>
        <dbReference type="EC" id="5.1.3.20"/>
    </reaction>
</comment>
<comment type="function">
    <text evidence="4">Catalyzes the interconversion between ADP-D-glycero-beta-D-manno-heptose and ADP-L-glycero-beta-D-manno-heptose via an epimerization at carbon 6 of the heptose.</text>
</comment>
<dbReference type="SUPFAM" id="SSF51735">
    <property type="entry name" value="NAD(P)-binding Rossmann-fold domains"/>
    <property type="match status" value="1"/>
</dbReference>
<keyword evidence="1 4" id="KW-0521">NADP</keyword>
<comment type="domain">
    <text evidence="4">Contains a large N-terminal NADP-binding domain, and a smaller C-terminal substrate-binding domain.</text>
</comment>
<dbReference type="CDD" id="cd05248">
    <property type="entry name" value="ADP_GME_SDR_e"/>
    <property type="match status" value="1"/>
</dbReference>
<dbReference type="PANTHER" id="PTHR43103:SF3">
    <property type="entry name" value="ADP-L-GLYCERO-D-MANNO-HEPTOSE-6-EPIMERASE"/>
    <property type="match status" value="1"/>
</dbReference>
<evidence type="ECO:0000256" key="1">
    <source>
        <dbReference type="ARBA" id="ARBA00022857"/>
    </source>
</evidence>
<feature type="binding site" evidence="4">
    <location>
        <position position="53"/>
    </location>
    <ligand>
        <name>NADP(+)</name>
        <dbReference type="ChEBI" id="CHEBI:58349"/>
    </ligand>
</feature>
<evidence type="ECO:0000256" key="4">
    <source>
        <dbReference type="HAMAP-Rule" id="MF_01601"/>
    </source>
</evidence>
<reference evidence="6 7" key="1">
    <citation type="submission" date="2018-08" db="EMBL/GenBank/DDBJ databases">
        <title>Genomic taxonomy of the Vibrionaceae family.</title>
        <authorList>
            <person name="Gomez-Gil B."/>
            <person name="Tanaka M."/>
            <person name="Sawabe T."/>
            <person name="Enciso-Ibarra K."/>
        </authorList>
    </citation>
    <scope>NUCLEOTIDE SEQUENCE [LARGE SCALE GENOMIC DNA]</scope>
    <source>
        <strain evidence="6 7">CAIM 1831</strain>
    </source>
</reference>
<comment type="subunit">
    <text evidence="4">Homopentamer.</text>
</comment>
<feature type="binding site" evidence="4">
    <location>
        <position position="92"/>
    </location>
    <ligand>
        <name>NADP(+)</name>
        <dbReference type="ChEBI" id="CHEBI:58349"/>
    </ligand>
</feature>
<dbReference type="InterPro" id="IPR036291">
    <property type="entry name" value="NAD(P)-bd_dom_sf"/>
</dbReference>
<feature type="binding site" evidence="4">
    <location>
        <position position="185"/>
    </location>
    <ligand>
        <name>substrate</name>
    </ligand>
</feature>
<gene>
    <name evidence="4" type="primary">hldD</name>
    <name evidence="6" type="ORF">D1115_14180</name>
</gene>
<feature type="active site" description="Proton acceptor" evidence="4">
    <location>
        <position position="139"/>
    </location>
</feature>
<feature type="binding site" evidence="4">
    <location>
        <position position="214"/>
    </location>
    <ligand>
        <name>substrate</name>
    </ligand>
</feature>
<keyword evidence="2 4" id="KW-0413">Isomerase</keyword>
<comment type="cofactor">
    <cofactor evidence="4">
        <name>NADP(+)</name>
        <dbReference type="ChEBI" id="CHEBI:58349"/>
    </cofactor>
    <text evidence="4">Binds 1 NADP(+) per subunit.</text>
</comment>
<dbReference type="InterPro" id="IPR001509">
    <property type="entry name" value="Epimerase_deHydtase"/>
</dbReference>
<sequence>MIIVTGGAGMIGSNIVKALNEAGINDILVVDNLKNGKKFKNLVDLDITDYMDRDDFLTQIMAGDDFGPIEAVFHEGACSATTEWDGKYMMLNNYEYSKELLHYCLDREIPFLYASSAATYGETDTFIEEREYEGALNVYGYSKQQFDNYVRRLWQDAEDHGEKLSQITGFRYFNVYGPREDHKGSMASVAFHLNNQINAGENPKLFAGSESFKRDFVYVGDVSKVNLWFLENGVSGIFNCGTGNAESFEEVAKAVITHHGKGEIQTIPFPEHLKGAYQEFTQADLTKLRAAGCDVIFKTVAEGVAEYLAIQNR</sequence>
<evidence type="ECO:0000259" key="5">
    <source>
        <dbReference type="Pfam" id="PF01370"/>
    </source>
</evidence>
<comment type="similarity">
    <text evidence="4">Belongs to the NAD(P)-dependent epimerase/dehydratase family. HldD subfamily.</text>
</comment>
<evidence type="ECO:0000313" key="7">
    <source>
        <dbReference type="Proteomes" id="UP000262832"/>
    </source>
</evidence>
<dbReference type="HAMAP" id="MF_01601">
    <property type="entry name" value="Heptose_epimerase"/>
    <property type="match status" value="1"/>
</dbReference>
<feature type="binding site" evidence="4">
    <location>
        <position position="174"/>
    </location>
    <ligand>
        <name>substrate</name>
    </ligand>
</feature>
<feature type="binding site" evidence="4">
    <location>
        <begin position="75"/>
        <end position="79"/>
    </location>
    <ligand>
        <name>NADP(+)</name>
        <dbReference type="ChEBI" id="CHEBI:58349"/>
    </ligand>
</feature>
<feature type="binding site" evidence="4">
    <location>
        <begin position="10"/>
        <end position="11"/>
    </location>
    <ligand>
        <name>NADP(+)</name>
        <dbReference type="ChEBI" id="CHEBI:58349"/>
    </ligand>
</feature>
<feature type="binding site" evidence="4">
    <location>
        <position position="277"/>
    </location>
    <ligand>
        <name>substrate</name>
    </ligand>
</feature>
<dbReference type="Pfam" id="PF01370">
    <property type="entry name" value="Epimerase"/>
    <property type="match status" value="1"/>
</dbReference>
<dbReference type="GO" id="GO:0008712">
    <property type="term" value="F:ADP-glyceromanno-heptose 6-epimerase activity"/>
    <property type="evidence" value="ECO:0007669"/>
    <property type="project" value="UniProtKB-EC"/>
</dbReference>
<evidence type="ECO:0000256" key="3">
    <source>
        <dbReference type="ARBA" id="ARBA00023277"/>
    </source>
</evidence>
<feature type="binding site" evidence="4">
    <location>
        <position position="192"/>
    </location>
    <ligand>
        <name>substrate</name>
    </ligand>
</feature>
<proteinExistence type="inferred from homology"/>